<protein>
    <submittedName>
        <fullName evidence="1">Uncharacterized protein</fullName>
    </submittedName>
</protein>
<dbReference type="EMBL" id="JAIOIV010000028">
    <property type="protein sequence ID" value="MBZ0155247.1"/>
    <property type="molecule type" value="Genomic_DNA"/>
</dbReference>
<organism evidence="1 2">
    <name type="scientific">Candidatus Nitrobium versatile</name>
    <dbReference type="NCBI Taxonomy" id="2884831"/>
    <lineage>
        <taxon>Bacteria</taxon>
        <taxon>Pseudomonadati</taxon>
        <taxon>Nitrospirota</taxon>
        <taxon>Nitrospiria</taxon>
        <taxon>Nitrospirales</taxon>
        <taxon>Nitrospiraceae</taxon>
        <taxon>Candidatus Nitrobium</taxon>
    </lineage>
</organism>
<dbReference type="Proteomes" id="UP000705867">
    <property type="component" value="Unassembled WGS sequence"/>
</dbReference>
<accession>A0A953J606</accession>
<evidence type="ECO:0000313" key="2">
    <source>
        <dbReference type="Proteomes" id="UP000705867"/>
    </source>
</evidence>
<reference evidence="1" key="1">
    <citation type="journal article" date="2021" name="bioRxiv">
        <title>Unraveling nitrogen, sulfur and carbon metabolic pathways and microbial community transcriptional responses to substrate deprivation and toxicity stresses in a bioreactor mimicking anoxic brackish coastal sediment conditions.</title>
        <authorList>
            <person name="Martins P.D."/>
            <person name="Echeveste M.J."/>
            <person name="Arshad A."/>
            <person name="Kurth J."/>
            <person name="Ouboter H."/>
            <person name="Jetten M.S.M."/>
            <person name="Welte C.U."/>
        </authorList>
    </citation>
    <scope>NUCLEOTIDE SEQUENCE</scope>
    <source>
        <strain evidence="1">MAG_39</strain>
    </source>
</reference>
<evidence type="ECO:0000313" key="1">
    <source>
        <dbReference type="EMBL" id="MBZ0155247.1"/>
    </source>
</evidence>
<proteinExistence type="predicted"/>
<gene>
    <name evidence="1" type="ORF">K8I29_03420</name>
</gene>
<name>A0A953J606_9BACT</name>
<dbReference type="AlphaFoldDB" id="A0A953J606"/>
<reference evidence="1" key="2">
    <citation type="submission" date="2021-08" db="EMBL/GenBank/DDBJ databases">
        <authorList>
            <person name="Dalcin Martins P."/>
        </authorList>
    </citation>
    <scope>NUCLEOTIDE SEQUENCE</scope>
    <source>
        <strain evidence="1">MAG_39</strain>
    </source>
</reference>
<comment type="caution">
    <text evidence="1">The sequence shown here is derived from an EMBL/GenBank/DDBJ whole genome shotgun (WGS) entry which is preliminary data.</text>
</comment>
<sequence>MTRFEEVQMKIAESAKSHLEIFNMQVFIEQFTLDRESRFSLTLPTLDPPFPVTAIVSFTYDAFQTGMTLYEDTPEEVNVDVDTTVELEFSVKLPIMQGYPTVEALLQEIDEEYPDTEPVLTVKEMFPSEDNIKEYEISYLYSIDVDEAMESDLFDQIFEELKEILELVYRRTKDYIDHSWYRGEE</sequence>